<dbReference type="Pfam" id="PF25340">
    <property type="entry name" value="BCD_RFX"/>
    <property type="match status" value="2"/>
</dbReference>
<dbReference type="InterPro" id="IPR003150">
    <property type="entry name" value="DNA-bd_RFX"/>
</dbReference>
<dbReference type="PANTHER" id="PTHR12619:SF5">
    <property type="entry name" value="TRANSCRIPTION FACTOR RFX4"/>
    <property type="match status" value="1"/>
</dbReference>
<sequence length="840" mass="91532">RLGTRGNSKYHYYGIRIRPASELYGQVLVDYDGSSASHSNRNSVTKHSNRYSVTSDEGGFHDGLLSHTQSYGMEAASRTHSGREFAAHTGGSKARHGKTKPAAGSYQVLELPLPPFPTISEFANMRVPDVRDMAERNETESMSSELVSGSTGRNHLADDSSTAGGAIAEPAGTSSGLAARTASTTGVEAGSVNAGRSDTTRPSEPLDGMIKGDCMDVSKGANANGGTLGDNSVHSTASGIAPVNKVEEGSSRLGQQETPQTHKQQIPDGNSGLDGTSIPSRSSTNEPANTQHISKNNTRTQQIPGLRPPVLATYQMAENLETTKFIALFRGHCETLLHTLQNLTFDQPEPSFYTMASVIHVFWKELSLGSLRVASSAECCAYIYRCDSILYETALRSLLPDVLGKISPAVTKSIRLLAKQVDSWLKTALANAGTANTNAHNADKIKIEQGIGSAESNPVLESAGIDLTMVLAARRRALNVFTHALRRHTSLNHLIQAARSVLTNKQQVVQMLDDWCRIDKKSMREQAVAVCGCDETVMLSIESEFEAILGAEAAVETWTLWLGHVIDRTLGDPASEAYYKSSRRFLTVWSFMSTLFVRDLTLRSAKSFGSFHLMRLLLDEFSTYLIERRHTLCVCAPPYPCPDPFPPATAGSEHDNDGTRPPPAQNPNGSHKQLSEEIVVNGNFQSTVKRKRKISEDHHQARSHSAATQSQPRAPSRNTKLQAAKTVQPTSLYRTATQMQHSGPVHDLQSTTISQIHPDMHAQAPKRPRMTPLDAHTRSNMQPSIHTQPELQPQQNTNLTSADTHAGESGSNATELSTNNKSSELNNQDDNTMRQRLETR</sequence>
<feature type="compositionally biased region" description="Polar residues" evidence="2">
    <location>
        <begin position="140"/>
        <end position="163"/>
    </location>
</feature>
<dbReference type="GO" id="GO:0000981">
    <property type="term" value="F:DNA-binding transcription factor activity, RNA polymerase II-specific"/>
    <property type="evidence" value="ECO:0007669"/>
    <property type="project" value="TreeGrafter"/>
</dbReference>
<feature type="compositionally biased region" description="Basic and acidic residues" evidence="2">
    <location>
        <begin position="831"/>
        <end position="840"/>
    </location>
</feature>
<dbReference type="InterPro" id="IPR039779">
    <property type="entry name" value="RFX-like"/>
</dbReference>
<dbReference type="PROSITE" id="PS51526">
    <property type="entry name" value="RFX_DBD"/>
    <property type="match status" value="1"/>
</dbReference>
<gene>
    <name evidence="4" type="ORF">SARC_09101</name>
</gene>
<keyword evidence="1" id="KW-0238">DNA-binding</keyword>
<feature type="non-terminal residue" evidence="4">
    <location>
        <position position="1"/>
    </location>
</feature>
<feature type="region of interest" description="Disordered" evidence="2">
    <location>
        <begin position="135"/>
        <end position="210"/>
    </location>
</feature>
<feature type="compositionally biased region" description="Polar residues" evidence="2">
    <location>
        <begin position="252"/>
        <end position="303"/>
    </location>
</feature>
<feature type="compositionally biased region" description="Polar residues" evidence="2">
    <location>
        <begin position="778"/>
        <end position="830"/>
    </location>
</feature>
<dbReference type="PANTHER" id="PTHR12619">
    <property type="entry name" value="RFX TRANSCRIPTION FACTOR FAMILY"/>
    <property type="match status" value="1"/>
</dbReference>
<dbReference type="GeneID" id="25909605"/>
<evidence type="ECO:0000259" key="3">
    <source>
        <dbReference type="PROSITE" id="PS51526"/>
    </source>
</evidence>
<reference evidence="4 5" key="1">
    <citation type="submission" date="2011-02" db="EMBL/GenBank/DDBJ databases">
        <title>The Genome Sequence of Sphaeroforma arctica JP610.</title>
        <authorList>
            <consortium name="The Broad Institute Genome Sequencing Platform"/>
            <person name="Russ C."/>
            <person name="Cuomo C."/>
            <person name="Young S.K."/>
            <person name="Zeng Q."/>
            <person name="Gargeya S."/>
            <person name="Alvarado L."/>
            <person name="Berlin A."/>
            <person name="Chapman S.B."/>
            <person name="Chen Z."/>
            <person name="Freedman E."/>
            <person name="Gellesch M."/>
            <person name="Goldberg J."/>
            <person name="Griggs A."/>
            <person name="Gujja S."/>
            <person name="Heilman E."/>
            <person name="Heiman D."/>
            <person name="Howarth C."/>
            <person name="Mehta T."/>
            <person name="Neiman D."/>
            <person name="Pearson M."/>
            <person name="Roberts A."/>
            <person name="Saif S."/>
            <person name="Shea T."/>
            <person name="Shenoy N."/>
            <person name="Sisk P."/>
            <person name="Stolte C."/>
            <person name="Sykes S."/>
            <person name="White J."/>
            <person name="Yandava C."/>
            <person name="Burger G."/>
            <person name="Gray M.W."/>
            <person name="Holland P.W.H."/>
            <person name="King N."/>
            <person name="Lang F.B.F."/>
            <person name="Roger A.J."/>
            <person name="Ruiz-Trillo I."/>
            <person name="Haas B."/>
            <person name="Nusbaum C."/>
            <person name="Birren B."/>
        </authorList>
    </citation>
    <scope>NUCLEOTIDE SEQUENCE [LARGE SCALE GENOMIC DNA]</scope>
    <source>
        <strain evidence="4 5">JP610</strain>
    </source>
</reference>
<feature type="region of interest" description="Disordered" evidence="2">
    <location>
        <begin position="646"/>
        <end position="725"/>
    </location>
</feature>
<feature type="compositionally biased region" description="Polar residues" evidence="2">
    <location>
        <begin position="703"/>
        <end position="725"/>
    </location>
</feature>
<feature type="domain" description="RFX-type winged-helix" evidence="3">
    <location>
        <begin position="1"/>
        <end position="19"/>
    </location>
</feature>
<evidence type="ECO:0000313" key="4">
    <source>
        <dbReference type="EMBL" id="KNC78463.1"/>
    </source>
</evidence>
<protein>
    <recommendedName>
        <fullName evidence="3">RFX-type winged-helix domain-containing protein</fullName>
    </recommendedName>
</protein>
<feature type="compositionally biased region" description="Polar residues" evidence="2">
    <location>
        <begin position="172"/>
        <end position="186"/>
    </location>
</feature>
<evidence type="ECO:0000256" key="2">
    <source>
        <dbReference type="SAM" id="MobiDB-lite"/>
    </source>
</evidence>
<feature type="region of interest" description="Disordered" evidence="2">
    <location>
        <begin position="74"/>
        <end position="102"/>
    </location>
</feature>
<evidence type="ECO:0000256" key="1">
    <source>
        <dbReference type="ARBA" id="ARBA00023125"/>
    </source>
</evidence>
<organism evidence="4 5">
    <name type="scientific">Sphaeroforma arctica JP610</name>
    <dbReference type="NCBI Taxonomy" id="667725"/>
    <lineage>
        <taxon>Eukaryota</taxon>
        <taxon>Ichthyosporea</taxon>
        <taxon>Ichthyophonida</taxon>
        <taxon>Sphaeroforma</taxon>
    </lineage>
</organism>
<feature type="region of interest" description="Disordered" evidence="2">
    <location>
        <begin position="759"/>
        <end position="840"/>
    </location>
</feature>
<dbReference type="OrthoDB" id="10056949at2759"/>
<dbReference type="AlphaFoldDB" id="A0A0L0FR32"/>
<dbReference type="InterPro" id="IPR057321">
    <property type="entry name" value="RFX1-4/6/8-like_BCD"/>
</dbReference>
<accession>A0A0L0FR32</accession>
<dbReference type="RefSeq" id="XP_014152365.1">
    <property type="nucleotide sequence ID" value="XM_014296890.1"/>
</dbReference>
<name>A0A0L0FR32_9EUKA</name>
<evidence type="ECO:0000313" key="5">
    <source>
        <dbReference type="Proteomes" id="UP000054560"/>
    </source>
</evidence>
<dbReference type="EMBL" id="KQ242484">
    <property type="protein sequence ID" value="KNC78463.1"/>
    <property type="molecule type" value="Genomic_DNA"/>
</dbReference>
<keyword evidence="5" id="KW-1185">Reference proteome</keyword>
<dbReference type="Proteomes" id="UP000054560">
    <property type="component" value="Unassembled WGS sequence"/>
</dbReference>
<feature type="region of interest" description="Disordered" evidence="2">
    <location>
        <begin position="247"/>
        <end position="304"/>
    </location>
</feature>
<dbReference type="eggNOG" id="KOG3712">
    <property type="taxonomic scope" value="Eukaryota"/>
</dbReference>
<dbReference type="STRING" id="667725.A0A0L0FR32"/>
<feature type="region of interest" description="Disordered" evidence="2">
    <location>
        <begin position="35"/>
        <end position="55"/>
    </location>
</feature>
<dbReference type="GO" id="GO:0000978">
    <property type="term" value="F:RNA polymerase II cis-regulatory region sequence-specific DNA binding"/>
    <property type="evidence" value="ECO:0007669"/>
    <property type="project" value="TreeGrafter"/>
</dbReference>
<proteinExistence type="predicted"/>